<dbReference type="EMBL" id="KV429080">
    <property type="protein sequence ID" value="KZT67096.1"/>
    <property type="molecule type" value="Genomic_DNA"/>
</dbReference>
<protein>
    <submittedName>
        <fullName evidence="2">Uncharacterized protein</fullName>
    </submittedName>
</protein>
<keyword evidence="3" id="KW-1185">Reference proteome</keyword>
<dbReference type="Proteomes" id="UP000076727">
    <property type="component" value="Unassembled WGS sequence"/>
</dbReference>
<reference evidence="2 3" key="1">
    <citation type="journal article" date="2016" name="Mol. Biol. Evol.">
        <title>Comparative Genomics of Early-Diverging Mushroom-Forming Fungi Provides Insights into the Origins of Lignocellulose Decay Capabilities.</title>
        <authorList>
            <person name="Nagy L.G."/>
            <person name="Riley R."/>
            <person name="Tritt A."/>
            <person name="Adam C."/>
            <person name="Daum C."/>
            <person name="Floudas D."/>
            <person name="Sun H."/>
            <person name="Yadav J.S."/>
            <person name="Pangilinan J."/>
            <person name="Larsson K.H."/>
            <person name="Matsuura K."/>
            <person name="Barry K."/>
            <person name="Labutti K."/>
            <person name="Kuo R."/>
            <person name="Ohm R.A."/>
            <person name="Bhattacharya S.S."/>
            <person name="Shirouzu T."/>
            <person name="Yoshinaga Y."/>
            <person name="Martin F.M."/>
            <person name="Grigoriev I.V."/>
            <person name="Hibbett D.S."/>
        </authorList>
    </citation>
    <scope>NUCLEOTIDE SEQUENCE [LARGE SCALE GENOMIC DNA]</scope>
    <source>
        <strain evidence="2 3">L-15889</strain>
    </source>
</reference>
<evidence type="ECO:0000313" key="3">
    <source>
        <dbReference type="Proteomes" id="UP000076727"/>
    </source>
</evidence>
<gene>
    <name evidence="2" type="ORF">DAEQUDRAFT_714002</name>
</gene>
<organism evidence="2 3">
    <name type="scientific">Daedalea quercina L-15889</name>
    <dbReference type="NCBI Taxonomy" id="1314783"/>
    <lineage>
        <taxon>Eukaryota</taxon>
        <taxon>Fungi</taxon>
        <taxon>Dikarya</taxon>
        <taxon>Basidiomycota</taxon>
        <taxon>Agaricomycotina</taxon>
        <taxon>Agaricomycetes</taxon>
        <taxon>Polyporales</taxon>
        <taxon>Fomitopsis</taxon>
    </lineage>
</organism>
<feature type="region of interest" description="Disordered" evidence="1">
    <location>
        <begin position="62"/>
        <end position="89"/>
    </location>
</feature>
<evidence type="ECO:0000313" key="2">
    <source>
        <dbReference type="EMBL" id="KZT67096.1"/>
    </source>
</evidence>
<sequence length="332" mass="37404">MASLFIHLQRGCRPSLAHAFARRSCVSRAIHQTPVALKKKNAHVPESGDLFGDFAEGESSEELFSSEKDAMEEAAATPSVPADTAARGGKLDPEERLNRFNELLQFVALRIGPSPKEKLPQVRNAAWQHLFQLATTREQMEAVVQLFPKWRNTKGNRVFSAQNAELFARRCEELKCPDLALRVFADHPKYGFDLVSLRAARRLLHSLYKEYPLQDTITVAALFGVYRLPPISSDLICCAMFAAACFKHHTTQSLTVARQILPQLKELLTKTDPKEMELPKDGRGWVKIEAKEKEWLARSLANVEEALGKEEGEYSWLSRWRQDSGHAQAVPV</sequence>
<evidence type="ECO:0000256" key="1">
    <source>
        <dbReference type="SAM" id="MobiDB-lite"/>
    </source>
</evidence>
<proteinExistence type="predicted"/>
<dbReference type="OrthoDB" id="565731at2759"/>
<dbReference type="AlphaFoldDB" id="A0A165NKZ8"/>
<name>A0A165NKZ8_9APHY</name>
<accession>A0A165NKZ8</accession>